<evidence type="ECO:0000313" key="4">
    <source>
        <dbReference type="EMBL" id="CAF0810199.1"/>
    </source>
</evidence>
<dbReference type="Proteomes" id="UP000663823">
    <property type="component" value="Unassembled WGS sequence"/>
</dbReference>
<dbReference type="AlphaFoldDB" id="A0A813TFL0"/>
<evidence type="ECO:0000313" key="6">
    <source>
        <dbReference type="Proteomes" id="UP000663882"/>
    </source>
</evidence>
<dbReference type="PANTHER" id="PTHR36902:SF1">
    <property type="entry name" value="ENRICHED IN SURFACE-LABELED PROTEOME PROTEIN 9"/>
    <property type="match status" value="1"/>
</dbReference>
<sequence>MKYYRVVYLFVLLIYGCNAQEGTTINPSTWNGDPRICTVNPSTPGTDDRPLPTFPNQAEFALERVEVRHVLNITLPSQLTMYQYLYDYNANKLVLVKNANGFIDAEYFYYDTLKKSTYYRGEFCVVTSIDMNKDIDGTSAIQLQDNTWHIRPLNEFLLFSSNDPRRPPIRPRYAGTSTVRGIPVDQWETCIIDRNNFQTFRRVWSFAQKGFDTPTGTVGDLAYPVQAIINASVLLPNGTQLGEFDEVFNVYAYRPGIIETTDQLAPPKGVFCASGPDQNLVSLQDARIQWPERFSVRVDASSSRTPRWQRFHLRYDRGRERSSKRIRYDYLPGDGEDFESVIHDYGDNLTYIIDRRVGSCKINRGVEYPDVSPNRDPASFFIKHESRFFESRDKVWEFNGFRSCRGNTIKCAAVTTSVDKFPVIVEPDTDKPSGETWAATNIEYGWSMRAPSQTVPGTDKHFDYPVYLYLKLYRYNDPTNPSPLNIRTEDIEYEFYEMSHEIHPNDFDISLCYRSLNLEYLHLSFILNVDESAIDGNHVDRRLLEREVHANLADKMQIRYSRISELDIFHEHATNDVNVFFTLLGPTPKPESPTLVSDNEPTAAQSRDVLKKSIDGGTFQFTMKFTDDSTTDIPFQAVVGSLKDSKQYRSSHAVGKPVITESYSAGAQAGAVIGGIIVGLAVGILIAAVIRIVRKEPMPDLPMIPTSFQNPLPNISFHNKKQAADAKTTPDA</sequence>
<comment type="caution">
    <text evidence="4">The sequence shown here is derived from an EMBL/GenBank/DDBJ whole genome shotgun (WGS) entry which is preliminary data.</text>
</comment>
<name>A0A813TFL0_9BILA</name>
<evidence type="ECO:0000259" key="3">
    <source>
        <dbReference type="Pfam" id="PF25898"/>
    </source>
</evidence>
<keyword evidence="1" id="KW-1133">Transmembrane helix</keyword>
<feature type="chain" id="PRO_5036409371" description="LolA-like domain-containing protein" evidence="2">
    <location>
        <begin position="20"/>
        <end position="732"/>
    </location>
</feature>
<dbReference type="EMBL" id="CAJNOO010000114">
    <property type="protein sequence ID" value="CAF0810199.1"/>
    <property type="molecule type" value="Genomic_DNA"/>
</dbReference>
<dbReference type="Pfam" id="PF25898">
    <property type="entry name" value="LolA_2nd_metazoa"/>
    <property type="match status" value="1"/>
</dbReference>
<keyword evidence="2" id="KW-0732">Signal</keyword>
<keyword evidence="1" id="KW-0812">Transmembrane</keyword>
<evidence type="ECO:0000313" key="5">
    <source>
        <dbReference type="EMBL" id="CAF3502241.1"/>
    </source>
</evidence>
<dbReference type="Proteomes" id="UP000663882">
    <property type="component" value="Unassembled WGS sequence"/>
</dbReference>
<feature type="transmembrane region" description="Helical" evidence="1">
    <location>
        <begin position="669"/>
        <end position="693"/>
    </location>
</feature>
<proteinExistence type="predicted"/>
<dbReference type="InterPro" id="IPR058831">
    <property type="entry name" value="LolA-like_dom_2nd"/>
</dbReference>
<evidence type="ECO:0000256" key="2">
    <source>
        <dbReference type="SAM" id="SignalP"/>
    </source>
</evidence>
<reference evidence="4" key="1">
    <citation type="submission" date="2021-02" db="EMBL/GenBank/DDBJ databases">
        <authorList>
            <person name="Nowell W R."/>
        </authorList>
    </citation>
    <scope>NUCLEOTIDE SEQUENCE</scope>
</reference>
<feature type="domain" description="LolA-like" evidence="3">
    <location>
        <begin position="267"/>
        <end position="513"/>
    </location>
</feature>
<accession>A0A813TFL0</accession>
<evidence type="ECO:0000256" key="1">
    <source>
        <dbReference type="SAM" id="Phobius"/>
    </source>
</evidence>
<dbReference type="EMBL" id="CAJOAX010000080">
    <property type="protein sequence ID" value="CAF3502241.1"/>
    <property type="molecule type" value="Genomic_DNA"/>
</dbReference>
<protein>
    <recommendedName>
        <fullName evidence="3">LolA-like domain-containing protein</fullName>
    </recommendedName>
</protein>
<feature type="signal peptide" evidence="2">
    <location>
        <begin position="1"/>
        <end position="19"/>
    </location>
</feature>
<keyword evidence="1" id="KW-0472">Membrane</keyword>
<gene>
    <name evidence="5" type="ORF">OTI717_LOCUS1775</name>
    <name evidence="4" type="ORF">RFH988_LOCUS4389</name>
</gene>
<dbReference type="PANTHER" id="PTHR36902">
    <property type="entry name" value="ENRICHED IN SURFACE-LABELED PROTEOME PROTEIN 9"/>
    <property type="match status" value="1"/>
</dbReference>
<dbReference type="PROSITE" id="PS51257">
    <property type="entry name" value="PROKAR_LIPOPROTEIN"/>
    <property type="match status" value="1"/>
</dbReference>
<dbReference type="OrthoDB" id="5983572at2759"/>
<organism evidence="4 6">
    <name type="scientific">Rotaria sordida</name>
    <dbReference type="NCBI Taxonomy" id="392033"/>
    <lineage>
        <taxon>Eukaryota</taxon>
        <taxon>Metazoa</taxon>
        <taxon>Spiralia</taxon>
        <taxon>Gnathifera</taxon>
        <taxon>Rotifera</taxon>
        <taxon>Eurotatoria</taxon>
        <taxon>Bdelloidea</taxon>
        <taxon>Philodinida</taxon>
        <taxon>Philodinidae</taxon>
        <taxon>Rotaria</taxon>
    </lineage>
</organism>